<dbReference type="GO" id="GO:0005829">
    <property type="term" value="C:cytosol"/>
    <property type="evidence" value="ECO:0007669"/>
    <property type="project" value="TreeGrafter"/>
</dbReference>
<dbReference type="GO" id="GO:0003677">
    <property type="term" value="F:DNA binding"/>
    <property type="evidence" value="ECO:0007669"/>
    <property type="project" value="UniProtKB-KW"/>
</dbReference>
<dbReference type="InterPro" id="IPR014017">
    <property type="entry name" value="DNA_helicase_UvrD-like_C"/>
</dbReference>
<comment type="caution">
    <text evidence="15">The sequence shown here is derived from an EMBL/GenBank/DDBJ whole genome shotgun (WGS) entry which is preliminary data.</text>
</comment>
<dbReference type="InterPro" id="IPR014151">
    <property type="entry name" value="DNA_helicase_AddA"/>
</dbReference>
<evidence type="ECO:0000256" key="3">
    <source>
        <dbReference type="ARBA" id="ARBA00022801"/>
    </source>
</evidence>
<evidence type="ECO:0000256" key="10">
    <source>
        <dbReference type="ARBA" id="ARBA00034923"/>
    </source>
</evidence>
<sequence>MAGFVMQLSNSRHLALNPDFNVWVSASAGTGKTKILTDRLLMLLLTGAEPQKILCLTFTKAAAAEMKERLLNHTLEWATCSDGKLKESLEQFLERLPSQEEQAKARSLFIDLIHVVPSIRITTIHSFCQSLLVQFPVEAGIVPNFKILAEHESQALLTQAVEEILTFSTTSSILKQSITLLTERLHVSTFQEIIENLIERPERLQRVLGKGLEIARHNLEELFGCCETDTAEDYLLQFQEAHKEHLDELKNVSSCLIKGGKTDVARGEAIQAFLALQDSFTQKDFDSYASHFLTVEGEIRKKLASTAICQDFPYVLDVLIKEAQALQDVFQKQKSLFSMKMTEALYVLGAVILENYERLKNIKHSLDYNDLIQKAKLLLTDVDLSAWVLYKLDGGIDHLLIDEAQDTNEAQWAIIQALIEEFYAGMSARSTSRTLFAVGDPKQSIYSFQGTSPAIFEKKSTLYQRTIKAAQKNFHALSLEKSYRSTSVILEAVNALCSHKEVKSAITTGGEEVRHISHHEHKGGVVELWPLLESEDKETTNRDHLSECLAQKIKKWLDQKIYLEVQGRFIEPSDILILLRERSSLMSSLISALKAQGIPVTGPDRLSLLNEISIQDLIALGEFLLLPSDDLTLACVLKSPLVGLNDEDLFRLAYNRQGESLWRRLQKDVAYQKHYIFLSELRNKVDYVGPFALYSDLLNRLEGRKNFHARLGEECLDAIEEFLTLCLDYERKHCSSLQDFLIWVKSTDIEVKRDFSKANGGVRIMTVHGAKGLQAPVVILADTTTKPVWRDKFLWQEKPNPLLLWASSHDELPNPLKKIKESLQAEQQAEYWRLLYVAMTRAEEHLYIIGVKSRTTAAESWYEVLSQALEPISQKIEFDDGSVKGTGLRIYKESQVKHISDLMKASSNKSSFSLPKYLQNPFPQEEKTEGLISSMIEESVLNQGEGGQYFQEQILRKLFKNLLLCSPESYEKEAEKIFRLYFSSISRELCEKCYHIVINILNHPNLSFLFAEAIYPEVPFAGHYKGRQVTGQIDLVVVRDQVVYIVTYKTDPTEFLTEISLEEREKIEIYKEVIQNIYPNKEIKSYLLWTETCQLKEIEFRN</sequence>
<comment type="catalytic activity">
    <reaction evidence="8">
        <text>Couples ATP hydrolysis with the unwinding of duplex DNA by translocating in the 3'-5' direction.</text>
        <dbReference type="EC" id="5.6.2.4"/>
    </reaction>
</comment>
<gene>
    <name evidence="15" type="primary">addA</name>
    <name evidence="15" type="ORF">J0H12_05935</name>
</gene>
<proteinExistence type="inferred from homology"/>
<dbReference type="GO" id="GO:0043138">
    <property type="term" value="F:3'-5' DNA helicase activity"/>
    <property type="evidence" value="ECO:0007669"/>
    <property type="project" value="UniProtKB-EC"/>
</dbReference>
<evidence type="ECO:0000256" key="4">
    <source>
        <dbReference type="ARBA" id="ARBA00022806"/>
    </source>
</evidence>
<evidence type="ECO:0000256" key="6">
    <source>
        <dbReference type="ARBA" id="ARBA00023125"/>
    </source>
</evidence>
<feature type="domain" description="UvrD-like helicase C-terminal" evidence="14">
    <location>
        <begin position="503"/>
        <end position="772"/>
    </location>
</feature>
<organism evidence="15 16">
    <name type="scientific">Candidatus Paracaedimonas acanthamoebae</name>
    <dbReference type="NCBI Taxonomy" id="244581"/>
    <lineage>
        <taxon>Bacteria</taxon>
        <taxon>Pseudomonadati</taxon>
        <taxon>Pseudomonadota</taxon>
        <taxon>Alphaproteobacteria</taxon>
        <taxon>Holosporales</taxon>
        <taxon>Caedimonadaceae</taxon>
        <taxon>Candidatus Paracaedimonas</taxon>
    </lineage>
</organism>
<dbReference type="EC" id="5.6.2.4" evidence="9"/>
<feature type="domain" description="UvrD-like helicase ATP-binding" evidence="13">
    <location>
        <begin position="5"/>
        <end position="486"/>
    </location>
</feature>
<evidence type="ECO:0000259" key="13">
    <source>
        <dbReference type="PROSITE" id="PS51198"/>
    </source>
</evidence>
<dbReference type="InterPro" id="IPR013986">
    <property type="entry name" value="DExx_box_DNA_helicase_dom_sf"/>
</dbReference>
<evidence type="ECO:0000313" key="16">
    <source>
        <dbReference type="Proteomes" id="UP000664414"/>
    </source>
</evidence>
<dbReference type="InterPro" id="IPR000212">
    <property type="entry name" value="DNA_helicase_UvrD/REP"/>
</dbReference>
<dbReference type="NCBIfam" id="TIGR02784">
    <property type="entry name" value="addA_alphas"/>
    <property type="match status" value="1"/>
</dbReference>
<keyword evidence="7" id="KW-0413">Isomerase</keyword>
<evidence type="ECO:0000256" key="8">
    <source>
        <dbReference type="ARBA" id="ARBA00034617"/>
    </source>
</evidence>
<dbReference type="Proteomes" id="UP000664414">
    <property type="component" value="Unassembled WGS sequence"/>
</dbReference>
<keyword evidence="4 12" id="KW-0347">Helicase</keyword>
<dbReference type="GO" id="GO:0016787">
    <property type="term" value="F:hydrolase activity"/>
    <property type="evidence" value="ECO:0007669"/>
    <property type="project" value="UniProtKB-UniRule"/>
</dbReference>
<accession>A0A8J7TVW8</accession>
<keyword evidence="5 12" id="KW-0067">ATP-binding</keyword>
<dbReference type="Pfam" id="PF13361">
    <property type="entry name" value="UvrD_C"/>
    <property type="match status" value="1"/>
</dbReference>
<evidence type="ECO:0000256" key="2">
    <source>
        <dbReference type="ARBA" id="ARBA00022741"/>
    </source>
</evidence>
<dbReference type="InterPro" id="IPR027417">
    <property type="entry name" value="P-loop_NTPase"/>
</dbReference>
<evidence type="ECO:0000256" key="5">
    <source>
        <dbReference type="ARBA" id="ARBA00022840"/>
    </source>
</evidence>
<evidence type="ECO:0000256" key="12">
    <source>
        <dbReference type="PROSITE-ProRule" id="PRU00560"/>
    </source>
</evidence>
<dbReference type="GO" id="GO:0005524">
    <property type="term" value="F:ATP binding"/>
    <property type="evidence" value="ECO:0007669"/>
    <property type="project" value="UniProtKB-UniRule"/>
</dbReference>
<dbReference type="SUPFAM" id="SSF52540">
    <property type="entry name" value="P-loop containing nucleoside triphosphate hydrolases"/>
    <property type="match status" value="1"/>
</dbReference>
<keyword evidence="6" id="KW-0238">DNA-binding</keyword>
<dbReference type="Gene3D" id="1.10.10.160">
    <property type="match status" value="1"/>
</dbReference>
<protein>
    <recommendedName>
        <fullName evidence="9">DNA 3'-5' helicase</fullName>
        <ecNumber evidence="9">5.6.2.4</ecNumber>
    </recommendedName>
    <alternativeName>
        <fullName evidence="10">DNA 3'-5' helicase II</fullName>
    </alternativeName>
</protein>
<dbReference type="Gene3D" id="1.10.486.10">
    <property type="entry name" value="PCRA, domain 4"/>
    <property type="match status" value="1"/>
</dbReference>
<evidence type="ECO:0000256" key="9">
    <source>
        <dbReference type="ARBA" id="ARBA00034808"/>
    </source>
</evidence>
<dbReference type="PANTHER" id="PTHR11070">
    <property type="entry name" value="UVRD / RECB / PCRA DNA HELICASE FAMILY MEMBER"/>
    <property type="match status" value="1"/>
</dbReference>
<dbReference type="PROSITE" id="PS51217">
    <property type="entry name" value="UVRD_HELICASE_CTER"/>
    <property type="match status" value="1"/>
</dbReference>
<dbReference type="Gene3D" id="3.40.50.300">
    <property type="entry name" value="P-loop containing nucleotide triphosphate hydrolases"/>
    <property type="match status" value="4"/>
</dbReference>
<evidence type="ECO:0000256" key="1">
    <source>
        <dbReference type="ARBA" id="ARBA00009922"/>
    </source>
</evidence>
<keyword evidence="2 12" id="KW-0547">Nucleotide-binding</keyword>
<keyword evidence="3 12" id="KW-0378">Hydrolase</keyword>
<evidence type="ECO:0000256" key="11">
    <source>
        <dbReference type="ARBA" id="ARBA00048988"/>
    </source>
</evidence>
<dbReference type="GO" id="GO:0000725">
    <property type="term" value="P:recombinational repair"/>
    <property type="evidence" value="ECO:0007669"/>
    <property type="project" value="TreeGrafter"/>
</dbReference>
<dbReference type="PANTHER" id="PTHR11070:SF2">
    <property type="entry name" value="ATP-DEPENDENT DNA HELICASE SRS2"/>
    <property type="match status" value="1"/>
</dbReference>
<evidence type="ECO:0000256" key="7">
    <source>
        <dbReference type="ARBA" id="ARBA00023235"/>
    </source>
</evidence>
<dbReference type="EMBL" id="JAFKGL010000024">
    <property type="protein sequence ID" value="MBN9413444.1"/>
    <property type="molecule type" value="Genomic_DNA"/>
</dbReference>
<name>A0A8J7TVW8_9PROT</name>
<dbReference type="InterPro" id="IPR014016">
    <property type="entry name" value="UvrD-like_ATP-bd"/>
</dbReference>
<dbReference type="GO" id="GO:0033202">
    <property type="term" value="C:DNA helicase complex"/>
    <property type="evidence" value="ECO:0007669"/>
    <property type="project" value="TreeGrafter"/>
</dbReference>
<evidence type="ECO:0000313" key="15">
    <source>
        <dbReference type="EMBL" id="MBN9413444.1"/>
    </source>
</evidence>
<comment type="similarity">
    <text evidence="1">Belongs to the helicase family. UvrD subfamily.</text>
</comment>
<evidence type="ECO:0000259" key="14">
    <source>
        <dbReference type="PROSITE" id="PS51217"/>
    </source>
</evidence>
<comment type="catalytic activity">
    <reaction evidence="11">
        <text>ATP + H2O = ADP + phosphate + H(+)</text>
        <dbReference type="Rhea" id="RHEA:13065"/>
        <dbReference type="ChEBI" id="CHEBI:15377"/>
        <dbReference type="ChEBI" id="CHEBI:15378"/>
        <dbReference type="ChEBI" id="CHEBI:30616"/>
        <dbReference type="ChEBI" id="CHEBI:43474"/>
        <dbReference type="ChEBI" id="CHEBI:456216"/>
        <dbReference type="EC" id="5.6.2.4"/>
    </reaction>
</comment>
<feature type="binding site" evidence="12">
    <location>
        <begin position="26"/>
        <end position="33"/>
    </location>
    <ligand>
        <name>ATP</name>
        <dbReference type="ChEBI" id="CHEBI:30616"/>
    </ligand>
</feature>
<dbReference type="Pfam" id="PF00580">
    <property type="entry name" value="UvrD-helicase"/>
    <property type="match status" value="1"/>
</dbReference>
<dbReference type="PROSITE" id="PS51198">
    <property type="entry name" value="UVRD_HELICASE_ATP_BIND"/>
    <property type="match status" value="1"/>
</dbReference>
<dbReference type="AlphaFoldDB" id="A0A8J7TVW8"/>
<reference evidence="15" key="1">
    <citation type="submission" date="2021-02" db="EMBL/GenBank/DDBJ databases">
        <title>Thiocyanate and organic carbon inputs drive convergent selection for specific autotrophic Afipia and Thiobacillus strains within complex microbiomes.</title>
        <authorList>
            <person name="Huddy R.J."/>
            <person name="Sachdeva R."/>
            <person name="Kadzinga F."/>
            <person name="Kantor R.S."/>
            <person name="Harrison S.T.L."/>
            <person name="Banfield J.F."/>
        </authorList>
    </citation>
    <scope>NUCLEOTIDE SEQUENCE</scope>
    <source>
        <strain evidence="15">SCN18_10_11_15_R4_P_38_20</strain>
    </source>
</reference>